<dbReference type="PANTHER" id="PTHR47718:SF3">
    <property type="entry name" value="PROTEIN FAR1-RELATED SEQUENCE 5-LIKE"/>
    <property type="match status" value="1"/>
</dbReference>
<gene>
    <name evidence="2" type="ORF">O181_029769</name>
</gene>
<evidence type="ECO:0000313" key="3">
    <source>
        <dbReference type="Proteomes" id="UP000765509"/>
    </source>
</evidence>
<dbReference type="Pfam" id="PF10551">
    <property type="entry name" value="MULE"/>
    <property type="match status" value="1"/>
</dbReference>
<feature type="domain" description="MULE transposase" evidence="1">
    <location>
        <begin position="3"/>
        <end position="77"/>
    </location>
</feature>
<evidence type="ECO:0000259" key="1">
    <source>
        <dbReference type="Pfam" id="PF10551"/>
    </source>
</evidence>
<evidence type="ECO:0000313" key="2">
    <source>
        <dbReference type="EMBL" id="MBW0490054.1"/>
    </source>
</evidence>
<dbReference type="Proteomes" id="UP000765509">
    <property type="component" value="Unassembled WGS sequence"/>
</dbReference>
<dbReference type="AlphaFoldDB" id="A0A9Q3CSV7"/>
<keyword evidence="3" id="KW-1185">Reference proteome</keyword>
<dbReference type="EMBL" id="AVOT02010388">
    <property type="protein sequence ID" value="MBW0490054.1"/>
    <property type="molecule type" value="Genomic_DNA"/>
</dbReference>
<dbReference type="InterPro" id="IPR018289">
    <property type="entry name" value="MULE_transposase_dom"/>
</dbReference>
<proteinExistence type="predicted"/>
<dbReference type="OrthoDB" id="2416419at2759"/>
<organism evidence="2 3">
    <name type="scientific">Austropuccinia psidii MF-1</name>
    <dbReference type="NCBI Taxonomy" id="1389203"/>
    <lineage>
        <taxon>Eukaryota</taxon>
        <taxon>Fungi</taxon>
        <taxon>Dikarya</taxon>
        <taxon>Basidiomycota</taxon>
        <taxon>Pucciniomycotina</taxon>
        <taxon>Pucciniomycetes</taxon>
        <taxon>Pucciniales</taxon>
        <taxon>Sphaerophragmiaceae</taxon>
        <taxon>Austropuccinia</taxon>
    </lineage>
</organism>
<name>A0A9Q3CSV7_9BASI</name>
<sequence>MFGQTPSGHTFSLDFCYMEWENDNGYIWALQELKMLFQTPKIPKVIITDREPALNLAIELVFPSSIHNYCTWHISKNLIQNCPKYFKRMIASINSKDYAGSWAYISNNLLLFKKLFFTVWASQHPHLGNQASSCVQSANSYIKSFINNSNGELSKVFQNFKTAIDIQLKPIHHTKGKERV</sequence>
<reference evidence="2" key="1">
    <citation type="submission" date="2021-03" db="EMBL/GenBank/DDBJ databases">
        <title>Draft genome sequence of rust myrtle Austropuccinia psidii MF-1, a brazilian biotype.</title>
        <authorList>
            <person name="Quecine M.C."/>
            <person name="Pachon D.M.R."/>
            <person name="Bonatelli M.L."/>
            <person name="Correr F.H."/>
            <person name="Franceschini L.M."/>
            <person name="Leite T.F."/>
            <person name="Margarido G.R.A."/>
            <person name="Almeida C.A."/>
            <person name="Ferrarezi J.A."/>
            <person name="Labate C.A."/>
        </authorList>
    </citation>
    <scope>NUCLEOTIDE SEQUENCE</scope>
    <source>
        <strain evidence="2">MF-1</strain>
    </source>
</reference>
<accession>A0A9Q3CSV7</accession>
<dbReference type="PANTHER" id="PTHR47718">
    <property type="entry name" value="OS01G0519700 PROTEIN"/>
    <property type="match status" value="1"/>
</dbReference>
<comment type="caution">
    <text evidence="2">The sequence shown here is derived from an EMBL/GenBank/DDBJ whole genome shotgun (WGS) entry which is preliminary data.</text>
</comment>
<protein>
    <recommendedName>
        <fullName evidence="1">MULE transposase domain-containing protein</fullName>
    </recommendedName>
</protein>